<dbReference type="RefSeq" id="WP_191208648.1">
    <property type="nucleotide sequence ID" value="NZ_BAABKL010000016.1"/>
</dbReference>
<evidence type="ECO:0000313" key="2">
    <source>
        <dbReference type="Proteomes" id="UP000632289"/>
    </source>
</evidence>
<dbReference type="Gene3D" id="3.40.50.720">
    <property type="entry name" value="NAD(P)-binding Rossmann-like Domain"/>
    <property type="match status" value="1"/>
</dbReference>
<evidence type="ECO:0000313" key="1">
    <source>
        <dbReference type="EMBL" id="MBD3931365.1"/>
    </source>
</evidence>
<dbReference type="Proteomes" id="UP000632289">
    <property type="component" value="Unassembled WGS sequence"/>
</dbReference>
<reference evidence="1" key="1">
    <citation type="submission" date="2020-09" db="EMBL/GenBank/DDBJ databases">
        <title>Secondary metabolite and genome analysis of marine Streptomyces chumphonensis KK1-2T.</title>
        <authorList>
            <person name="Phongsopitanun W."/>
            <person name="Kanchanasin P."/>
            <person name="Pittayakhajonwut P."/>
            <person name="Suwanborirux K."/>
            <person name="Tanasupawat S."/>
        </authorList>
    </citation>
    <scope>NUCLEOTIDE SEQUENCE</scope>
    <source>
        <strain evidence="1">KK1-2</strain>
    </source>
</reference>
<name>A0A927IBZ1_9ACTN</name>
<comment type="caution">
    <text evidence="1">The sequence shown here is derived from an EMBL/GenBank/DDBJ whole genome shotgun (WGS) entry which is preliminary data.</text>
</comment>
<keyword evidence="2" id="KW-1185">Reference proteome</keyword>
<organism evidence="1 2">
    <name type="scientific">Streptomyces chumphonensis</name>
    <dbReference type="NCBI Taxonomy" id="1214925"/>
    <lineage>
        <taxon>Bacteria</taxon>
        <taxon>Bacillati</taxon>
        <taxon>Actinomycetota</taxon>
        <taxon>Actinomycetes</taxon>
        <taxon>Kitasatosporales</taxon>
        <taxon>Streptomycetaceae</taxon>
        <taxon>Streptomyces</taxon>
    </lineage>
</organism>
<proteinExistence type="predicted"/>
<protein>
    <submittedName>
        <fullName evidence="1">Uncharacterized protein</fullName>
    </submittedName>
</protein>
<sequence length="280" mass="29209">MTRSRLAPGVEVVAVPGGGPALRTADGEFLRISTGQADPDHLLARLTGRAASASDADALDRLVAAFADAGYLTEAGDEHGHEPPPWPRHHRDVQLLGAPALTGPLAACLAAAGAAPRTVPPAEVGAGRPAAVVWCLDGPVPPGLWDEADQLPDRGTAWLRCHREGHQLWIEPPACGPGDVSAAHVRSRRLAATPAHRELAAYWAGHRTAGAPVTLGPAAAAFVAALLAADLTHWATDAAPRPGALPVTRRLRRVDLRDLTVTQHAVLPVPPVAPPVRPRR</sequence>
<dbReference type="EMBL" id="JACXYU010000002">
    <property type="protein sequence ID" value="MBD3931365.1"/>
    <property type="molecule type" value="Genomic_DNA"/>
</dbReference>
<gene>
    <name evidence="1" type="ORF">IF129_07285</name>
</gene>
<accession>A0A927IBZ1</accession>
<dbReference type="AlphaFoldDB" id="A0A927IBZ1"/>